<reference evidence="2 3" key="1">
    <citation type="submission" date="2024-06" db="EMBL/GenBank/DDBJ databases">
        <authorList>
            <person name="Bataeva Y.V."/>
            <person name="Grigorian L.N."/>
            <person name="Solomentsev V.I."/>
        </authorList>
    </citation>
    <scope>NUCLEOTIDE SEQUENCE [LARGE SCALE GENOMIC DNA]</scope>
    <source>
        <strain evidence="3">SCPM-O-B-12605 (RCAM04882)</strain>
    </source>
</reference>
<feature type="region of interest" description="Disordered" evidence="1">
    <location>
        <begin position="244"/>
        <end position="269"/>
    </location>
</feature>
<evidence type="ECO:0000313" key="2">
    <source>
        <dbReference type="EMBL" id="MES0835818.1"/>
    </source>
</evidence>
<dbReference type="EMBL" id="JBEQNB010000009">
    <property type="protein sequence ID" value="MES0835818.1"/>
    <property type="molecule type" value="Genomic_DNA"/>
</dbReference>
<organism evidence="2 3">
    <name type="scientific">Nocardiopsis tropica</name>
    <dbReference type="NCBI Taxonomy" id="109330"/>
    <lineage>
        <taxon>Bacteria</taxon>
        <taxon>Bacillati</taxon>
        <taxon>Actinomycetota</taxon>
        <taxon>Actinomycetes</taxon>
        <taxon>Streptosporangiales</taxon>
        <taxon>Nocardiopsidaceae</taxon>
        <taxon>Nocardiopsis</taxon>
    </lineage>
</organism>
<proteinExistence type="predicted"/>
<keyword evidence="3" id="KW-1185">Reference proteome</keyword>
<protein>
    <submittedName>
        <fullName evidence="2">Uncharacterized protein</fullName>
    </submittedName>
</protein>
<comment type="caution">
    <text evidence="2">The sequence shown here is derived from an EMBL/GenBank/DDBJ whole genome shotgun (WGS) entry which is preliminary data.</text>
</comment>
<dbReference type="Proteomes" id="UP001432401">
    <property type="component" value="Unassembled WGS sequence"/>
</dbReference>
<evidence type="ECO:0000256" key="1">
    <source>
        <dbReference type="SAM" id="MobiDB-lite"/>
    </source>
</evidence>
<dbReference type="RefSeq" id="WP_352984735.1">
    <property type="nucleotide sequence ID" value="NZ_JBEQNA010000023.1"/>
</dbReference>
<gene>
    <name evidence="2" type="ORF">ABUK86_18725</name>
</gene>
<evidence type="ECO:0000313" key="3">
    <source>
        <dbReference type="Proteomes" id="UP001432401"/>
    </source>
</evidence>
<name>A0ABV1ZXG1_9ACTN</name>
<sequence>MRSRPPELSGPALAALGALLDRSLIQIADAAHDARTFDRETIRVFADVWDNNTFPLFRAATGRTGRERERRARAALEWMASLEPRGRAWLLEQGAAAGHRIDALVQPSPARPDGHWRDYGGTVRPAYSRWTPQTLTELADDYALDAATLRHLRIERDGTRLGGFLTLELARSYAPGDGGARVPTLDVCLHDLAEADVDTGTESGVRLDCDARGASVGLGTRGVLRARSASLRLDDPFWHLSGAGRRADTQVPSRRGGARAGHPPQAGKLSSSVWGAAVFLSTAMVHMRSVHALPGALGVPVKAYCQALRGAGQDILAAGALPRRQREVAFRSLVVRWLHQGGVGLVPWWKRLLQGVPDAAELIREVHRSPLVSGADPAVLDSAREVTGLPDRAELRLVSYTIEHIAWGTRQGTQAVVHLAVPGHEPGALWRLEGLVATDPVRIRMCTEAFGGPLRFRVDGKETESQVLVGGDDVLVLAARAWSREPSSY</sequence>
<accession>A0ABV1ZXG1</accession>